<proteinExistence type="predicted"/>
<evidence type="ECO:0000313" key="2">
    <source>
        <dbReference type="Proteomes" id="UP000789920"/>
    </source>
</evidence>
<name>A0ACA9MX46_9GLOM</name>
<keyword evidence="2" id="KW-1185">Reference proteome</keyword>
<protein>
    <submittedName>
        <fullName evidence="1">13430_t:CDS:1</fullName>
    </submittedName>
</protein>
<feature type="non-terminal residue" evidence="1">
    <location>
        <position position="1"/>
    </location>
</feature>
<comment type="caution">
    <text evidence="1">The sequence shown here is derived from an EMBL/GenBank/DDBJ whole genome shotgun (WGS) entry which is preliminary data.</text>
</comment>
<dbReference type="Proteomes" id="UP000789920">
    <property type="component" value="Unassembled WGS sequence"/>
</dbReference>
<gene>
    <name evidence="1" type="ORF">RPERSI_LOCUS6573</name>
</gene>
<sequence length="174" mass="19668">FAPSMYDFCLFNAITNGIDLKDPIDKIRHDLEQAYLKITNKENIEASMEAEIINFFNLLEETRNNNAYVVYGLKIKDLVGKRGWEGLYNAYILEPTKAMQAKAFIADLQHQNVNDVVKAVAQAISKITIENCDELLLSGILDVEELSKNNARSNSRGAMDSIDNTTRQRCKLCC</sequence>
<evidence type="ECO:0000313" key="1">
    <source>
        <dbReference type="EMBL" id="CAG8617560.1"/>
    </source>
</evidence>
<reference evidence="1" key="1">
    <citation type="submission" date="2021-06" db="EMBL/GenBank/DDBJ databases">
        <authorList>
            <person name="Kallberg Y."/>
            <person name="Tangrot J."/>
            <person name="Rosling A."/>
        </authorList>
    </citation>
    <scope>NUCLEOTIDE SEQUENCE</scope>
    <source>
        <strain evidence="1">MA461A</strain>
    </source>
</reference>
<accession>A0ACA9MX46</accession>
<dbReference type="EMBL" id="CAJVQC010010516">
    <property type="protein sequence ID" value="CAG8617560.1"/>
    <property type="molecule type" value="Genomic_DNA"/>
</dbReference>
<organism evidence="1 2">
    <name type="scientific">Racocetra persica</name>
    <dbReference type="NCBI Taxonomy" id="160502"/>
    <lineage>
        <taxon>Eukaryota</taxon>
        <taxon>Fungi</taxon>
        <taxon>Fungi incertae sedis</taxon>
        <taxon>Mucoromycota</taxon>
        <taxon>Glomeromycotina</taxon>
        <taxon>Glomeromycetes</taxon>
        <taxon>Diversisporales</taxon>
        <taxon>Gigasporaceae</taxon>
        <taxon>Racocetra</taxon>
    </lineage>
</organism>